<evidence type="ECO:0000313" key="1">
    <source>
        <dbReference type="EMBL" id="MFC7462283.1"/>
    </source>
</evidence>
<dbReference type="RefSeq" id="WP_382203075.1">
    <property type="nucleotide sequence ID" value="NZ_JBHTBZ010000062.1"/>
</dbReference>
<name>A0ABW2SGA2_9BURK</name>
<protein>
    <submittedName>
        <fullName evidence="1">HD domain-containing protein</fullName>
    </submittedName>
</protein>
<sequence length="143" mass="15700">MNILSAYQLAARLHAGQKDKAGRPYIDHLAGVFIRTMRAQGDRSQQIAALLHEAIENGKASAEDLLAAGVPQASVDLVKILTRDPSQDYMHYLAAVKAVPRAALVKVADLDDMMEPKRLAALDVEVAESLGRRYRCAFEFMHA</sequence>
<dbReference type="EMBL" id="JBHTBZ010000062">
    <property type="protein sequence ID" value="MFC7462283.1"/>
    <property type="molecule type" value="Genomic_DNA"/>
</dbReference>
<gene>
    <name evidence="1" type="ORF">ACFQU0_17795</name>
</gene>
<reference evidence="2" key="1">
    <citation type="journal article" date="2019" name="Int. J. Syst. Evol. Microbiol.">
        <title>The Global Catalogue of Microorganisms (GCM) 10K type strain sequencing project: providing services to taxonomists for standard genome sequencing and annotation.</title>
        <authorList>
            <consortium name="The Broad Institute Genomics Platform"/>
            <consortium name="The Broad Institute Genome Sequencing Center for Infectious Disease"/>
            <person name="Wu L."/>
            <person name="Ma J."/>
        </authorList>
    </citation>
    <scope>NUCLEOTIDE SEQUENCE [LARGE SCALE GENOMIC DNA]</scope>
    <source>
        <strain evidence="2">CCUG 53903</strain>
    </source>
</reference>
<evidence type="ECO:0000313" key="2">
    <source>
        <dbReference type="Proteomes" id="UP001596457"/>
    </source>
</evidence>
<dbReference type="SUPFAM" id="SSF109604">
    <property type="entry name" value="HD-domain/PDEase-like"/>
    <property type="match status" value="1"/>
</dbReference>
<proteinExistence type="predicted"/>
<organism evidence="1 2">
    <name type="scientific">Hydrogenophaga defluvii</name>
    <dbReference type="NCBI Taxonomy" id="249410"/>
    <lineage>
        <taxon>Bacteria</taxon>
        <taxon>Pseudomonadati</taxon>
        <taxon>Pseudomonadota</taxon>
        <taxon>Betaproteobacteria</taxon>
        <taxon>Burkholderiales</taxon>
        <taxon>Comamonadaceae</taxon>
        <taxon>Hydrogenophaga</taxon>
    </lineage>
</organism>
<dbReference type="Pfam" id="PF13328">
    <property type="entry name" value="HD_4"/>
    <property type="match status" value="1"/>
</dbReference>
<accession>A0ABW2SGA2</accession>
<keyword evidence="2" id="KW-1185">Reference proteome</keyword>
<dbReference type="Gene3D" id="1.10.3210.10">
    <property type="entry name" value="Hypothetical protein af1432"/>
    <property type="match status" value="1"/>
</dbReference>
<dbReference type="Proteomes" id="UP001596457">
    <property type="component" value="Unassembled WGS sequence"/>
</dbReference>
<comment type="caution">
    <text evidence="1">The sequence shown here is derived from an EMBL/GenBank/DDBJ whole genome shotgun (WGS) entry which is preliminary data.</text>
</comment>